<protein>
    <submittedName>
        <fullName evidence="2">Oidioi.mRNA.OKI2018_I69.chr2.g6699.t1.cds</fullName>
    </submittedName>
</protein>
<dbReference type="InterPro" id="IPR013783">
    <property type="entry name" value="Ig-like_fold"/>
</dbReference>
<evidence type="ECO:0000256" key="1">
    <source>
        <dbReference type="SAM" id="MobiDB-lite"/>
    </source>
</evidence>
<proteinExistence type="predicted"/>
<accession>A0ABN7T9Z1</accession>
<organism evidence="2 3">
    <name type="scientific">Oikopleura dioica</name>
    <name type="common">Tunicate</name>
    <dbReference type="NCBI Taxonomy" id="34765"/>
    <lineage>
        <taxon>Eukaryota</taxon>
        <taxon>Metazoa</taxon>
        <taxon>Chordata</taxon>
        <taxon>Tunicata</taxon>
        <taxon>Appendicularia</taxon>
        <taxon>Copelata</taxon>
        <taxon>Oikopleuridae</taxon>
        <taxon>Oikopleura</taxon>
    </lineage>
</organism>
<gene>
    <name evidence="2" type="ORF">OKIOD_LOCUS15464</name>
</gene>
<keyword evidence="3" id="KW-1185">Reference proteome</keyword>
<evidence type="ECO:0000313" key="3">
    <source>
        <dbReference type="Proteomes" id="UP001158576"/>
    </source>
</evidence>
<name>A0ABN7T9Z1_OIKDI</name>
<reference evidence="2 3" key="1">
    <citation type="submission" date="2021-04" db="EMBL/GenBank/DDBJ databases">
        <authorList>
            <person name="Bliznina A."/>
        </authorList>
    </citation>
    <scope>NUCLEOTIDE SEQUENCE [LARGE SCALE GENOMIC DNA]</scope>
</reference>
<sequence>MGPLWKIISESVGNEARFKFAAPEDTVALWFLEGKQLQQDEIFEFGTDEENWIHWLVMRKVTEDDVGKKLSLVMDEKFKKSNVPADDASKKESKWKRNAHGYWNQ</sequence>
<dbReference type="Gene3D" id="2.60.40.10">
    <property type="entry name" value="Immunoglobulins"/>
    <property type="match status" value="1"/>
</dbReference>
<dbReference type="Proteomes" id="UP001158576">
    <property type="component" value="Chromosome 2"/>
</dbReference>
<feature type="region of interest" description="Disordered" evidence="1">
    <location>
        <begin position="82"/>
        <end position="105"/>
    </location>
</feature>
<evidence type="ECO:0000313" key="2">
    <source>
        <dbReference type="EMBL" id="CAG5112487.1"/>
    </source>
</evidence>
<dbReference type="EMBL" id="OU015567">
    <property type="protein sequence ID" value="CAG5112487.1"/>
    <property type="molecule type" value="Genomic_DNA"/>
</dbReference>